<dbReference type="RefSeq" id="WP_216873003.1">
    <property type="nucleotide sequence ID" value="NZ_JAERQM010000001.1"/>
</dbReference>
<organism evidence="2 3">
    <name type="scientific">Falsiroseomonas oleicola</name>
    <dbReference type="NCBI Taxonomy" id="2801474"/>
    <lineage>
        <taxon>Bacteria</taxon>
        <taxon>Pseudomonadati</taxon>
        <taxon>Pseudomonadota</taxon>
        <taxon>Alphaproteobacteria</taxon>
        <taxon>Acetobacterales</taxon>
        <taxon>Roseomonadaceae</taxon>
        <taxon>Falsiroseomonas</taxon>
    </lineage>
</organism>
<dbReference type="Proteomes" id="UP000689967">
    <property type="component" value="Unassembled WGS sequence"/>
</dbReference>
<protein>
    <recommendedName>
        <fullName evidence="4">ATP-binding protein</fullName>
    </recommendedName>
</protein>
<feature type="region of interest" description="Disordered" evidence="1">
    <location>
        <begin position="1"/>
        <end position="20"/>
    </location>
</feature>
<dbReference type="EMBL" id="JAERQM010000001">
    <property type="protein sequence ID" value="MBU8542705.1"/>
    <property type="molecule type" value="Genomic_DNA"/>
</dbReference>
<evidence type="ECO:0000313" key="3">
    <source>
        <dbReference type="Proteomes" id="UP000689967"/>
    </source>
</evidence>
<gene>
    <name evidence="2" type="ORF">JJQ90_03265</name>
</gene>
<evidence type="ECO:0008006" key="4">
    <source>
        <dbReference type="Google" id="ProtNLM"/>
    </source>
</evidence>
<accession>A0ABS6H212</accession>
<keyword evidence="3" id="KW-1185">Reference proteome</keyword>
<sequence>MDGQEAPLPPCQEDAVASAERTVEVIEEDPRSERRILRLRDLPDDACVLVLGDPGSGKTTCMAEAASFFGGSYIPVREFLARPASLAAPGTSLFLDALDEALAGGPSNPADAVARKLHECGQPRFWLSCRPVDWSALAGARVLRDAAGKRSLMAVRLRPLDDASVEALVRARGQEPAAFLRQVDEARLNPLLRNPQTLLLMLDVASKGGGLPSSRRALYETAADLLAREANRERPRLHHTHRPPPSAAVLDAAGLACSALLLADRDAVAFESPADDRDVSLGDLDPEGTDGDALRAALASRLFSAVGADRFVPQHRTVAEFLAARFLVRRVAERGLPLRRVEALLRGRHPEPHPSLRGLFAWVTTLLPARAESLVRLDPYGVLAYGDPGELGPAALRALLAALAELERRDPFFRSGLWGEARLAPLASPALAGALQEVLESRPWPGQLASCVLEALSEGQPLPELVATLANIVLDASVPEDGRVDAILALLRACAGDASVAVGVFRQLLRSGDPGGARALAARLLVQLYPDHLDLADLANFAEFFAGGSERTTRHAHIEWHLPDLVPPGAEAAVLDIWAAQPWVTGPRPTFGPTYDLARVARALLPRALPTLDADEAARLVAWLTIINAHERDNDKAMAAAFAARADLFAPMAIAATKLGDRDTPKMAYAASYNLRQLAPWWIWPEDGGWRLLERGLSEADPFRRELLFRFCLKFCFDRVEAYELFERVCEEAKRHPDLAELVASGRICAVPDEKHYWQRHQALRQRKQQNKDGLQRAENLRRLRDKLPQIADGTAQNALLWCADVCLGYLIGAGEQDKQAAPFERLSREADTEVAAAARAGLRLLASNGWLPSPAEFAGLRVRGGDYKLAHAWVLGADLLFEDSSEGMPQLSHERLVSLMVLALVAPTSVGNRQKREWPGCVTRTLPADTAAAMRDFLLPQIEAGLQFVAGLHEALRDPAFGAVKRLLLPDLIERVSCGSAVDLVLDAALADLPADALLAALRRRLDAVGDRHDARWPMLVAAWMLAPEEFEERIGQALDSDQNRLADLAERTGELTRGFASGARRPLRLAHRIFLVHRCGPSWPPAPRPVGIFSSPCAADLANFVARQFDAIAADPLPEAGAALEAFAADASLAPHSPMLRHALARRRRDDIRRGWETPSPEALAGALRAGAPASADDLLAFAEDHLRSLDAELRTTQENRWKGFWDSRPLRPKIENDCRDHLCGLLAGRFDAAGLAASVEARVSGDDRCDIKVRSLSVTLPVEVKGEWHPKLWTAWRDQLGEGYAREPSSAGRGVYLVFWCGRRNLTHPDSGDGIGSALQLEHALQSMVDSSDHTLRVVVMDVTPPGVPSGSRPKKPSAKKLPVNQPPQ</sequence>
<feature type="region of interest" description="Disordered" evidence="1">
    <location>
        <begin position="1346"/>
        <end position="1372"/>
    </location>
</feature>
<reference evidence="2 3" key="1">
    <citation type="submission" date="2021-01" db="EMBL/GenBank/DDBJ databases">
        <title>Roseomonas sp. nov, a bacterium isolated from an oil production mixture in Yumen Oilfield.</title>
        <authorList>
            <person name="Wu D."/>
        </authorList>
    </citation>
    <scope>NUCLEOTIDE SEQUENCE [LARGE SCALE GENOMIC DNA]</scope>
    <source>
        <strain evidence="2 3">ROY-5-3</strain>
    </source>
</reference>
<comment type="caution">
    <text evidence="2">The sequence shown here is derived from an EMBL/GenBank/DDBJ whole genome shotgun (WGS) entry which is preliminary data.</text>
</comment>
<evidence type="ECO:0000256" key="1">
    <source>
        <dbReference type="SAM" id="MobiDB-lite"/>
    </source>
</evidence>
<name>A0ABS6H212_9PROT</name>
<evidence type="ECO:0000313" key="2">
    <source>
        <dbReference type="EMBL" id="MBU8542705.1"/>
    </source>
</evidence>
<proteinExistence type="predicted"/>